<dbReference type="GeneTree" id="ENSGT01110000270365"/>
<dbReference type="InterPro" id="IPR001909">
    <property type="entry name" value="KRAB"/>
</dbReference>
<reference evidence="2" key="3">
    <citation type="submission" date="2025-09" db="UniProtKB">
        <authorList>
            <consortium name="Ensembl"/>
        </authorList>
    </citation>
    <scope>IDENTIFICATION</scope>
    <source>
        <strain evidence="2">Glennie</strain>
    </source>
</reference>
<dbReference type="Pfam" id="PF01352">
    <property type="entry name" value="KRAB"/>
    <property type="match status" value="1"/>
</dbReference>
<feature type="domain" description="KRAB" evidence="1">
    <location>
        <begin position="3"/>
        <end position="53"/>
    </location>
</feature>
<dbReference type="InterPro" id="IPR050169">
    <property type="entry name" value="Krueppel_C2H2_ZnF"/>
</dbReference>
<keyword evidence="3" id="KW-1185">Reference proteome</keyword>
<name>A0A6I8NAM5_ORNAN</name>
<dbReference type="SUPFAM" id="SSF109640">
    <property type="entry name" value="KRAB domain (Kruppel-associated box)"/>
    <property type="match status" value="1"/>
</dbReference>
<dbReference type="AlphaFoldDB" id="A0A6I8NAM5"/>
<reference evidence="2 3" key="1">
    <citation type="journal article" date="2008" name="Nature">
        <title>Genome analysis of the platypus reveals unique signatures of evolution.</title>
        <authorList>
            <person name="Warren W.C."/>
            <person name="Hillier L.W."/>
            <person name="Marshall Graves J.A."/>
            <person name="Birney E."/>
            <person name="Ponting C.P."/>
            <person name="Grutzner F."/>
            <person name="Belov K."/>
            <person name="Miller W."/>
            <person name="Clarke L."/>
            <person name="Chinwalla A.T."/>
            <person name="Yang S.P."/>
            <person name="Heger A."/>
            <person name="Locke D.P."/>
            <person name="Miethke P."/>
            <person name="Waters P.D."/>
            <person name="Veyrunes F."/>
            <person name="Fulton L."/>
            <person name="Fulton B."/>
            <person name="Graves T."/>
            <person name="Wallis J."/>
            <person name="Puente X.S."/>
            <person name="Lopez-Otin C."/>
            <person name="Ordonez G.R."/>
            <person name="Eichler E.E."/>
            <person name="Chen L."/>
            <person name="Cheng Z."/>
            <person name="Deakin J.E."/>
            <person name="Alsop A."/>
            <person name="Thompson K."/>
            <person name="Kirby P."/>
            <person name="Papenfuss A.T."/>
            <person name="Wakefield M.J."/>
            <person name="Olender T."/>
            <person name="Lancet D."/>
            <person name="Huttley G.A."/>
            <person name="Smit A.F."/>
            <person name="Pask A."/>
            <person name="Temple-Smith P."/>
            <person name="Batzer M.A."/>
            <person name="Walker J.A."/>
            <person name="Konkel M.K."/>
            <person name="Harris R.S."/>
            <person name="Whittington C.M."/>
            <person name="Wong E.S."/>
            <person name="Gemmell N.J."/>
            <person name="Buschiazzo E."/>
            <person name="Vargas Jentzsch I.M."/>
            <person name="Merkel A."/>
            <person name="Schmitz J."/>
            <person name="Zemann A."/>
            <person name="Churakov G."/>
            <person name="Kriegs J.O."/>
            <person name="Brosius J."/>
            <person name="Murchison E.P."/>
            <person name="Sachidanandam R."/>
            <person name="Smith C."/>
            <person name="Hannon G.J."/>
            <person name="Tsend-Ayush E."/>
            <person name="McMillan D."/>
            <person name="Attenborough R."/>
            <person name="Rens W."/>
            <person name="Ferguson-Smith M."/>
            <person name="Lefevre C.M."/>
            <person name="Sharp J.A."/>
            <person name="Nicholas K.R."/>
            <person name="Ray D.A."/>
            <person name="Kube M."/>
            <person name="Reinhardt R."/>
            <person name="Pringle T.H."/>
            <person name="Taylor J."/>
            <person name="Jones R.C."/>
            <person name="Nixon B."/>
            <person name="Dacheux J.L."/>
            <person name="Niwa H."/>
            <person name="Sekita Y."/>
            <person name="Huang X."/>
            <person name="Stark A."/>
            <person name="Kheradpour P."/>
            <person name="Kellis M."/>
            <person name="Flicek P."/>
            <person name="Chen Y."/>
            <person name="Webber C."/>
            <person name="Hardison R."/>
            <person name="Nelson J."/>
            <person name="Hallsworth-Pepin K."/>
            <person name="Delehaunty K."/>
            <person name="Markovic C."/>
            <person name="Minx P."/>
            <person name="Feng Y."/>
            <person name="Kremitzki C."/>
            <person name="Mitreva M."/>
            <person name="Glasscock J."/>
            <person name="Wylie T."/>
            <person name="Wohldmann P."/>
            <person name="Thiru P."/>
            <person name="Nhan M.N."/>
            <person name="Pohl C.S."/>
            <person name="Smith S.M."/>
            <person name="Hou S."/>
            <person name="Nefedov M."/>
            <person name="de Jong P.J."/>
            <person name="Renfree M.B."/>
            <person name="Mardis E.R."/>
            <person name="Wilson R.K."/>
        </authorList>
    </citation>
    <scope>NUCLEOTIDE SEQUENCE [LARGE SCALE GENOMIC DNA]</scope>
    <source>
        <strain evidence="2 3">Glennie</strain>
    </source>
</reference>
<dbReference type="GO" id="GO:0006355">
    <property type="term" value="P:regulation of DNA-templated transcription"/>
    <property type="evidence" value="ECO:0007669"/>
    <property type="project" value="InterPro"/>
</dbReference>
<dbReference type="SMART" id="SM00349">
    <property type="entry name" value="KRAB"/>
    <property type="match status" value="1"/>
</dbReference>
<proteinExistence type="predicted"/>
<dbReference type="PANTHER" id="PTHR23232:SF163">
    <property type="entry name" value="ZINC FINGER PROTEIN 589"/>
    <property type="match status" value="1"/>
</dbReference>
<evidence type="ECO:0000313" key="3">
    <source>
        <dbReference type="Proteomes" id="UP000002279"/>
    </source>
</evidence>
<dbReference type="InterPro" id="IPR036051">
    <property type="entry name" value="KRAB_dom_sf"/>
</dbReference>
<dbReference type="Proteomes" id="UP000002279">
    <property type="component" value="Chromosome 10"/>
</dbReference>
<dbReference type="Gene3D" id="6.10.140.140">
    <property type="match status" value="1"/>
</dbReference>
<evidence type="ECO:0000259" key="1">
    <source>
        <dbReference type="PROSITE" id="PS50805"/>
    </source>
</evidence>
<evidence type="ECO:0000313" key="2">
    <source>
        <dbReference type="Ensembl" id="ENSOANP00000038114.1"/>
    </source>
</evidence>
<organism evidence="2 3">
    <name type="scientific">Ornithorhynchus anatinus</name>
    <name type="common">Duckbill platypus</name>
    <dbReference type="NCBI Taxonomy" id="9258"/>
    <lineage>
        <taxon>Eukaryota</taxon>
        <taxon>Metazoa</taxon>
        <taxon>Chordata</taxon>
        <taxon>Craniata</taxon>
        <taxon>Vertebrata</taxon>
        <taxon>Euteleostomi</taxon>
        <taxon>Mammalia</taxon>
        <taxon>Monotremata</taxon>
        <taxon>Ornithorhynchidae</taxon>
        <taxon>Ornithorhynchus</taxon>
    </lineage>
</organism>
<dbReference type="PANTHER" id="PTHR23232">
    <property type="entry name" value="KRAB DOMAIN C2H2 ZINC FINGER"/>
    <property type="match status" value="1"/>
</dbReference>
<sequence length="53" mass="6210">MEVTFEDVAIFLTRREWESLVDAQRELYKTVMLENYGHLGHGFESRHCHLSAG</sequence>
<accession>A0A6I8NAM5</accession>
<protein>
    <recommendedName>
        <fullName evidence="1">KRAB domain-containing protein</fullName>
    </recommendedName>
</protein>
<dbReference type="PROSITE" id="PS50805">
    <property type="entry name" value="KRAB"/>
    <property type="match status" value="1"/>
</dbReference>
<reference evidence="2" key="2">
    <citation type="submission" date="2025-08" db="UniProtKB">
        <authorList>
            <consortium name="Ensembl"/>
        </authorList>
    </citation>
    <scope>IDENTIFICATION</scope>
    <source>
        <strain evidence="2">Glennie</strain>
    </source>
</reference>
<dbReference type="Ensembl" id="ENSOANT00000059899.1">
    <property type="protein sequence ID" value="ENSOANP00000038114.1"/>
    <property type="gene ID" value="ENSOANG00000036054.1"/>
</dbReference>
<dbReference type="CDD" id="cd07765">
    <property type="entry name" value="KRAB_A-box"/>
    <property type="match status" value="1"/>
</dbReference>
<dbReference type="InParanoid" id="A0A6I8NAM5"/>